<dbReference type="InterPro" id="IPR014284">
    <property type="entry name" value="RNA_pol_sigma-70_dom"/>
</dbReference>
<gene>
    <name evidence="8" type="ORF">R5W23_006081</name>
</gene>
<dbReference type="PANTHER" id="PTHR43133:SF51">
    <property type="entry name" value="RNA POLYMERASE SIGMA FACTOR"/>
    <property type="match status" value="1"/>
</dbReference>
<comment type="similarity">
    <text evidence="1">Belongs to the sigma-70 factor family. ECF subfamily.</text>
</comment>
<evidence type="ECO:0000256" key="2">
    <source>
        <dbReference type="ARBA" id="ARBA00023015"/>
    </source>
</evidence>
<feature type="region of interest" description="Disordered" evidence="5">
    <location>
        <begin position="473"/>
        <end position="553"/>
    </location>
</feature>
<dbReference type="InterPro" id="IPR007627">
    <property type="entry name" value="RNA_pol_sigma70_r2"/>
</dbReference>
<evidence type="ECO:0000256" key="3">
    <source>
        <dbReference type="ARBA" id="ARBA00023082"/>
    </source>
</evidence>
<accession>A0ABU5EUQ4</accession>
<feature type="domain" description="RNA polymerase sigma factor 70 region 4 type 2" evidence="7">
    <location>
        <begin position="136"/>
        <end position="188"/>
    </location>
</feature>
<comment type="caution">
    <text evidence="8">The sequence shown here is derived from an EMBL/GenBank/DDBJ whole genome shotgun (WGS) entry which is preliminary data.</text>
</comment>
<dbReference type="InterPro" id="IPR039425">
    <property type="entry name" value="RNA_pol_sigma-70-like"/>
</dbReference>
<keyword evidence="4" id="KW-0804">Transcription</keyword>
<evidence type="ECO:0000256" key="5">
    <source>
        <dbReference type="SAM" id="MobiDB-lite"/>
    </source>
</evidence>
<feature type="compositionally biased region" description="Low complexity" evidence="5">
    <location>
        <begin position="476"/>
        <end position="495"/>
    </location>
</feature>
<evidence type="ECO:0000259" key="7">
    <source>
        <dbReference type="Pfam" id="PF08281"/>
    </source>
</evidence>
<keyword evidence="2" id="KW-0805">Transcription regulation</keyword>
<dbReference type="Pfam" id="PF08281">
    <property type="entry name" value="Sigma70_r4_2"/>
    <property type="match status" value="1"/>
</dbReference>
<feature type="compositionally biased region" description="Low complexity" evidence="5">
    <location>
        <begin position="502"/>
        <end position="513"/>
    </location>
</feature>
<feature type="domain" description="RNA polymerase sigma-70 region 2" evidence="6">
    <location>
        <begin position="43"/>
        <end position="110"/>
    </location>
</feature>
<evidence type="ECO:0000313" key="8">
    <source>
        <dbReference type="EMBL" id="MDY3558905.1"/>
    </source>
</evidence>
<dbReference type="CDD" id="cd06171">
    <property type="entry name" value="Sigma70_r4"/>
    <property type="match status" value="1"/>
</dbReference>
<dbReference type="SUPFAM" id="SSF88659">
    <property type="entry name" value="Sigma3 and sigma4 domains of RNA polymerase sigma factors"/>
    <property type="match status" value="1"/>
</dbReference>
<name>A0ABU5EUQ4_9BACT</name>
<feature type="region of interest" description="Disordered" evidence="5">
    <location>
        <begin position="290"/>
        <end position="313"/>
    </location>
</feature>
<keyword evidence="9" id="KW-1185">Reference proteome</keyword>
<keyword evidence="3" id="KW-0731">Sigma factor</keyword>
<dbReference type="SUPFAM" id="SSF88946">
    <property type="entry name" value="Sigma2 domain of RNA polymerase sigma factors"/>
    <property type="match status" value="1"/>
</dbReference>
<evidence type="ECO:0000259" key="6">
    <source>
        <dbReference type="Pfam" id="PF04542"/>
    </source>
</evidence>
<protein>
    <submittedName>
        <fullName evidence="8">Sigma-70 family RNA polymerase sigma factor</fullName>
    </submittedName>
</protein>
<organism evidence="8 9">
    <name type="scientific">Gemmata algarum</name>
    <dbReference type="NCBI Taxonomy" id="2975278"/>
    <lineage>
        <taxon>Bacteria</taxon>
        <taxon>Pseudomonadati</taxon>
        <taxon>Planctomycetota</taxon>
        <taxon>Planctomycetia</taxon>
        <taxon>Gemmatales</taxon>
        <taxon>Gemmataceae</taxon>
        <taxon>Gemmata</taxon>
    </lineage>
</organism>
<dbReference type="InterPro" id="IPR013249">
    <property type="entry name" value="RNA_pol_sigma70_r4_t2"/>
</dbReference>
<dbReference type="InterPro" id="IPR036388">
    <property type="entry name" value="WH-like_DNA-bd_sf"/>
</dbReference>
<dbReference type="Gene3D" id="1.10.1740.10">
    <property type="match status" value="1"/>
</dbReference>
<evidence type="ECO:0000256" key="4">
    <source>
        <dbReference type="ARBA" id="ARBA00023163"/>
    </source>
</evidence>
<dbReference type="InterPro" id="IPR013324">
    <property type="entry name" value="RNA_pol_sigma_r3/r4-like"/>
</dbReference>
<evidence type="ECO:0000313" key="9">
    <source>
        <dbReference type="Proteomes" id="UP001272242"/>
    </source>
</evidence>
<dbReference type="Gene3D" id="1.10.10.10">
    <property type="entry name" value="Winged helix-like DNA-binding domain superfamily/Winged helix DNA-binding domain"/>
    <property type="match status" value="1"/>
</dbReference>
<proteinExistence type="inferred from homology"/>
<evidence type="ECO:0000256" key="1">
    <source>
        <dbReference type="ARBA" id="ARBA00010641"/>
    </source>
</evidence>
<dbReference type="Proteomes" id="UP001272242">
    <property type="component" value="Unassembled WGS sequence"/>
</dbReference>
<dbReference type="RefSeq" id="WP_320685767.1">
    <property type="nucleotide sequence ID" value="NZ_JAXBLV010000066.1"/>
</dbReference>
<dbReference type="NCBIfam" id="TIGR02937">
    <property type="entry name" value="sigma70-ECF"/>
    <property type="match status" value="1"/>
</dbReference>
<reference evidence="9" key="1">
    <citation type="journal article" date="2023" name="Mar. Drugs">
        <title>Gemmata algarum, a Novel Planctomycete Isolated from an Algal Mat, Displays Antimicrobial Activity.</title>
        <authorList>
            <person name="Kumar G."/>
            <person name="Kallscheuer N."/>
            <person name="Kashif M."/>
            <person name="Ahamad S."/>
            <person name="Jagadeeshwari U."/>
            <person name="Pannikurungottu S."/>
            <person name="Haufschild T."/>
            <person name="Kabuu M."/>
            <person name="Sasikala C."/>
            <person name="Jogler C."/>
            <person name="Ramana C."/>
        </authorList>
    </citation>
    <scope>NUCLEOTIDE SEQUENCE [LARGE SCALE GENOMIC DNA]</scope>
    <source>
        <strain evidence="9">JC673</strain>
    </source>
</reference>
<dbReference type="EMBL" id="JAXBLV010000066">
    <property type="protein sequence ID" value="MDY3558905.1"/>
    <property type="molecule type" value="Genomic_DNA"/>
</dbReference>
<dbReference type="InterPro" id="IPR013325">
    <property type="entry name" value="RNA_pol_sigma_r2"/>
</dbReference>
<dbReference type="Pfam" id="PF04542">
    <property type="entry name" value="Sigma70_r2"/>
    <property type="match status" value="1"/>
</dbReference>
<sequence length="553" mass="58637">MPTEARPLTRQLLRVVLGTPDVPDRDLLARFVNARDEDAFAELVRRHGAMVLAVCRRVTGRAHDAEDAFQAAFLVLAKRAGHLSRPELLANWLYGVAFRTALDARAARRRAEDRVVPTAAEPACPEPPDDNAELRRVIDEELARLPDKYRAAVVLCDLEGLPRSAAARALGVPEGTLSSRLAHARKLLARRLTRRGVTASVAAAGAVLTRDAAATVVPHNLTHTTVQLAARFALARGTVPPGAPPEVSSLTEGALKAMLVTRLKQTFAAGLFACGLIGVGGALAQQLGEPNLGSPGTTRPNPEQPLVAEDAPPVALETRKLPEAKKIVAKGIEDDDVPYGTFPAQAVVRIEAGKLVTRQRTQFYEPVTQMVGEHTVVSYQMKSSVRATTYDPADVAVFDIKGNRLSPKAWKEMLKTDVVALVSSNGSLPNPRELTMFKPDTLVIVLPNGYTQHSAGGATTYVPTYGSQMIPPPALAAPSSPFRNTVPAAPAQNTRPAPPAAPRATTPPKAQPANPTAPSTGSDPLVAPPVTSADPLVSPPVTRGQDVPPSGSR</sequence>
<dbReference type="PANTHER" id="PTHR43133">
    <property type="entry name" value="RNA POLYMERASE ECF-TYPE SIGMA FACTO"/>
    <property type="match status" value="1"/>
</dbReference>